<feature type="non-terminal residue" evidence="1">
    <location>
        <position position="1"/>
    </location>
</feature>
<organism evidence="1">
    <name type="scientific">Fusarium oxysporum (strain Fo5176)</name>
    <name type="common">Fusarium vascular wilt</name>
    <dbReference type="NCBI Taxonomy" id="660025"/>
    <lineage>
        <taxon>Eukaryota</taxon>
        <taxon>Fungi</taxon>
        <taxon>Dikarya</taxon>
        <taxon>Ascomycota</taxon>
        <taxon>Pezizomycotina</taxon>
        <taxon>Sordariomycetes</taxon>
        <taxon>Hypocreomycetidae</taxon>
        <taxon>Hypocreales</taxon>
        <taxon>Nectriaceae</taxon>
        <taxon>Fusarium</taxon>
        <taxon>Fusarium oxysporum species complex</taxon>
    </lineage>
</organism>
<dbReference type="InterPro" id="IPR036770">
    <property type="entry name" value="Ankyrin_rpt-contain_sf"/>
</dbReference>
<proteinExistence type="predicted"/>
<dbReference type="Gene3D" id="1.25.40.20">
    <property type="entry name" value="Ankyrin repeat-containing domain"/>
    <property type="match status" value="1"/>
</dbReference>
<protein>
    <submittedName>
        <fullName evidence="1">Uncharacterized protein</fullName>
    </submittedName>
</protein>
<accession>F9G6C9</accession>
<gene>
    <name evidence="1" type="ORF">FOXB_14211</name>
</gene>
<evidence type="ECO:0000313" key="1">
    <source>
        <dbReference type="EMBL" id="EGU75279.1"/>
    </source>
</evidence>
<dbReference type="EMBL" id="AFQF01003505">
    <property type="protein sequence ID" value="EGU75279.1"/>
    <property type="molecule type" value="Genomic_DNA"/>
</dbReference>
<sequence length="59" mass="6678">ELTPLLRAVEKKNSFAIEKLLAHGARPTLDDQLPLTPPQLAKRLRDEKIVDMLKPYTPS</sequence>
<reference evidence="1" key="1">
    <citation type="journal article" date="2012" name="Mol. Plant Microbe Interact.">
        <title>A highly conserved effector in Fusarium oxysporum is required for full virulence on Arabidopsis.</title>
        <authorList>
            <person name="Thatcher L.F."/>
            <person name="Gardiner D.M."/>
            <person name="Kazan K."/>
            <person name="Manners J."/>
        </authorList>
    </citation>
    <scope>NUCLEOTIDE SEQUENCE [LARGE SCALE GENOMIC DNA]</scope>
    <source>
        <strain evidence="1">Fo5176</strain>
    </source>
</reference>
<comment type="caution">
    <text evidence="1">The sequence shown here is derived from an EMBL/GenBank/DDBJ whole genome shotgun (WGS) entry which is preliminary data.</text>
</comment>
<dbReference type="SUPFAM" id="SSF48403">
    <property type="entry name" value="Ankyrin repeat"/>
    <property type="match status" value="1"/>
</dbReference>
<name>F9G6C9_FUSOF</name>
<dbReference type="AlphaFoldDB" id="F9G6C9"/>